<proteinExistence type="inferred from homology"/>
<evidence type="ECO:0000256" key="6">
    <source>
        <dbReference type="ARBA" id="ARBA00023295"/>
    </source>
</evidence>
<keyword evidence="4" id="KW-0964">Secreted</keyword>
<evidence type="ECO:0000256" key="2">
    <source>
        <dbReference type="ARBA" id="ARBA00008834"/>
    </source>
</evidence>
<keyword evidence="12" id="KW-1185">Reference proteome</keyword>
<dbReference type="SMART" id="SM00710">
    <property type="entry name" value="PbH1"/>
    <property type="match status" value="6"/>
</dbReference>
<keyword evidence="10" id="KW-0732">Signal</keyword>
<dbReference type="Proteomes" id="UP000655225">
    <property type="component" value="Unassembled WGS sequence"/>
</dbReference>
<dbReference type="GO" id="GO:0004650">
    <property type="term" value="F:polygalacturonase activity"/>
    <property type="evidence" value="ECO:0007669"/>
    <property type="project" value="InterPro"/>
</dbReference>
<evidence type="ECO:0000256" key="3">
    <source>
        <dbReference type="ARBA" id="ARBA00022512"/>
    </source>
</evidence>
<sequence length="398" mass="43421">MMMGSSSTPLKVFVLVFLFVWVAEGQTRTKVFNVVRFGAVADGKTDNSKAFGNAWREACRWEGRNKVLIPEGTYMASPVMFQGPCKGYMVFETKGVVKAPTDLSMFDDSWITFQYINGLTISGGGTFDGQGASAWPYNQCTRNPNCKSLPVSIRFNFITNGMVRHISSIDSKLFHFNIFGCKKMKLRFIKISAPEDSPNTDGIHLGSSRGIQISRSVIGTGDDCISIGPGSKNIRISKVFCGPGHGISVGSLGKYQNEEDVMGIIVRNCTFSGTSNGVRIKTWAPSPASLASNFTFKDIFMNNVYNPIFIDQQYCPSRSCNPKAASQVQISDVRYRNIWGTSGSKLAVNLLCSPGVPCRNVELKDINLVHKGYGGPATSSCSYVNGVAYGRQIPPSCL</sequence>
<dbReference type="SUPFAM" id="SSF51126">
    <property type="entry name" value="Pectin lyase-like"/>
    <property type="match status" value="1"/>
</dbReference>
<organism evidence="11 12">
    <name type="scientific">Tetracentron sinense</name>
    <name type="common">Spur-leaf</name>
    <dbReference type="NCBI Taxonomy" id="13715"/>
    <lineage>
        <taxon>Eukaryota</taxon>
        <taxon>Viridiplantae</taxon>
        <taxon>Streptophyta</taxon>
        <taxon>Embryophyta</taxon>
        <taxon>Tracheophyta</taxon>
        <taxon>Spermatophyta</taxon>
        <taxon>Magnoliopsida</taxon>
        <taxon>Trochodendrales</taxon>
        <taxon>Trochodendraceae</taxon>
        <taxon>Tetracentron</taxon>
    </lineage>
</organism>
<keyword evidence="5 9" id="KW-0378">Hydrolase</keyword>
<name>A0A834ZLK2_TETSI</name>
<feature type="chain" id="PRO_5032798648" description="Exopolygalacturonase-like" evidence="10">
    <location>
        <begin position="26"/>
        <end position="398"/>
    </location>
</feature>
<dbReference type="Pfam" id="PF00295">
    <property type="entry name" value="Glyco_hydro_28"/>
    <property type="match status" value="1"/>
</dbReference>
<evidence type="ECO:0000256" key="5">
    <source>
        <dbReference type="ARBA" id="ARBA00022801"/>
    </source>
</evidence>
<protein>
    <recommendedName>
        <fullName evidence="13">Exopolygalacturonase-like</fullName>
    </recommendedName>
</protein>
<evidence type="ECO:0008006" key="13">
    <source>
        <dbReference type="Google" id="ProtNLM"/>
    </source>
</evidence>
<evidence type="ECO:0000256" key="4">
    <source>
        <dbReference type="ARBA" id="ARBA00022525"/>
    </source>
</evidence>
<evidence type="ECO:0000256" key="9">
    <source>
        <dbReference type="RuleBase" id="RU361169"/>
    </source>
</evidence>
<feature type="active site" evidence="8">
    <location>
        <position position="245"/>
    </location>
</feature>
<dbReference type="GO" id="GO:0005975">
    <property type="term" value="P:carbohydrate metabolic process"/>
    <property type="evidence" value="ECO:0007669"/>
    <property type="project" value="InterPro"/>
</dbReference>
<comment type="subcellular location">
    <subcellularLocation>
        <location evidence="1">Secreted</location>
        <location evidence="1">Cell wall</location>
    </subcellularLocation>
</comment>
<dbReference type="Gene3D" id="2.160.20.10">
    <property type="entry name" value="Single-stranded right-handed beta-helix, Pectin lyase-like"/>
    <property type="match status" value="1"/>
</dbReference>
<reference evidence="11 12" key="1">
    <citation type="submission" date="2020-04" db="EMBL/GenBank/DDBJ databases">
        <title>Plant Genome Project.</title>
        <authorList>
            <person name="Zhang R.-G."/>
        </authorList>
    </citation>
    <scope>NUCLEOTIDE SEQUENCE [LARGE SCALE GENOMIC DNA]</scope>
    <source>
        <strain evidence="11">YNK0</strain>
        <tissue evidence="11">Leaf</tissue>
    </source>
</reference>
<dbReference type="FunFam" id="2.160.20.10:FF:000004">
    <property type="entry name" value="Pectin lyase-like superfamily protein"/>
    <property type="match status" value="1"/>
</dbReference>
<feature type="signal peptide" evidence="10">
    <location>
        <begin position="1"/>
        <end position="25"/>
    </location>
</feature>
<keyword evidence="7" id="KW-0961">Cell wall biogenesis/degradation</keyword>
<dbReference type="GO" id="GO:0071555">
    <property type="term" value="P:cell wall organization"/>
    <property type="evidence" value="ECO:0007669"/>
    <property type="project" value="UniProtKB-KW"/>
</dbReference>
<dbReference type="OrthoDB" id="187139at2759"/>
<evidence type="ECO:0000313" key="12">
    <source>
        <dbReference type="Proteomes" id="UP000655225"/>
    </source>
</evidence>
<dbReference type="AlphaFoldDB" id="A0A834ZLK2"/>
<comment type="caution">
    <text evidence="11">The sequence shown here is derived from an EMBL/GenBank/DDBJ whole genome shotgun (WGS) entry which is preliminary data.</text>
</comment>
<keyword evidence="6 9" id="KW-0326">Glycosidase</keyword>
<accession>A0A834ZLK2</accession>
<dbReference type="OMA" id="KEACQWK"/>
<dbReference type="InterPro" id="IPR012334">
    <property type="entry name" value="Pectin_lyas_fold"/>
</dbReference>
<dbReference type="EMBL" id="JABCRI010000003">
    <property type="protein sequence ID" value="KAF8409674.1"/>
    <property type="molecule type" value="Genomic_DNA"/>
</dbReference>
<gene>
    <name evidence="11" type="ORF">HHK36_005753</name>
</gene>
<evidence type="ECO:0000256" key="1">
    <source>
        <dbReference type="ARBA" id="ARBA00004191"/>
    </source>
</evidence>
<evidence type="ECO:0000256" key="8">
    <source>
        <dbReference type="PROSITE-ProRule" id="PRU10052"/>
    </source>
</evidence>
<evidence type="ECO:0000256" key="10">
    <source>
        <dbReference type="SAM" id="SignalP"/>
    </source>
</evidence>
<comment type="similarity">
    <text evidence="2 9">Belongs to the glycosyl hydrolase 28 family.</text>
</comment>
<dbReference type="PANTHER" id="PTHR31375">
    <property type="match status" value="1"/>
</dbReference>
<dbReference type="InterPro" id="IPR006626">
    <property type="entry name" value="PbH1"/>
</dbReference>
<evidence type="ECO:0000313" key="11">
    <source>
        <dbReference type="EMBL" id="KAF8409674.1"/>
    </source>
</evidence>
<dbReference type="InterPro" id="IPR000743">
    <property type="entry name" value="Glyco_hydro_28"/>
</dbReference>
<dbReference type="InterPro" id="IPR011050">
    <property type="entry name" value="Pectin_lyase_fold/virulence"/>
</dbReference>
<dbReference type="PROSITE" id="PS00502">
    <property type="entry name" value="POLYGALACTURONASE"/>
    <property type="match status" value="1"/>
</dbReference>
<keyword evidence="3" id="KW-0134">Cell wall</keyword>
<evidence type="ECO:0000256" key="7">
    <source>
        <dbReference type="ARBA" id="ARBA00023316"/>
    </source>
</evidence>